<dbReference type="PANTHER" id="PTHR47331">
    <property type="entry name" value="PHD-TYPE DOMAIN-CONTAINING PROTEIN"/>
    <property type="match status" value="1"/>
</dbReference>
<dbReference type="InterPro" id="IPR015416">
    <property type="entry name" value="Znf_H2C2_histone_UAS-bd"/>
</dbReference>
<proteinExistence type="predicted"/>
<accession>A0ABM4TNN6</accession>
<organism evidence="2 3">
    <name type="scientific">Drosophila suzukii</name>
    <name type="common">Spotted-wing drosophila fruit fly</name>
    <dbReference type="NCBI Taxonomy" id="28584"/>
    <lineage>
        <taxon>Eukaryota</taxon>
        <taxon>Metazoa</taxon>
        <taxon>Ecdysozoa</taxon>
        <taxon>Arthropoda</taxon>
        <taxon>Hexapoda</taxon>
        <taxon>Insecta</taxon>
        <taxon>Pterygota</taxon>
        <taxon>Neoptera</taxon>
        <taxon>Endopterygota</taxon>
        <taxon>Diptera</taxon>
        <taxon>Brachycera</taxon>
        <taxon>Muscomorpha</taxon>
        <taxon>Ephydroidea</taxon>
        <taxon>Drosophilidae</taxon>
        <taxon>Drosophila</taxon>
        <taxon>Sophophora</taxon>
    </lineage>
</organism>
<dbReference type="PANTHER" id="PTHR47331:SF1">
    <property type="entry name" value="GAG-LIKE PROTEIN"/>
    <property type="match status" value="1"/>
</dbReference>
<protein>
    <recommendedName>
        <fullName evidence="1">Zinc finger H2C2-type histone UAS binding domain-containing protein</fullName>
    </recommendedName>
</protein>
<dbReference type="Proteomes" id="UP001652628">
    <property type="component" value="Chromosome 3"/>
</dbReference>
<dbReference type="GeneID" id="139352843"/>
<dbReference type="Pfam" id="PF09337">
    <property type="entry name" value="zf-H2C2"/>
    <property type="match status" value="1"/>
</dbReference>
<evidence type="ECO:0000313" key="3">
    <source>
        <dbReference type="RefSeq" id="XP_070851582.1"/>
    </source>
</evidence>
<sequence>MVQLDRLELQHVLTALARQCTVESVRSSSGYPLIRVERRLQNADVPESERNCHAGPKALVALIHLEYWIVNARDLARRVVRSCMACVRFKPKLENQRMGLLLPERVQQEQPFQKCGIDFCGPFNTNLCHRGKGPTKAAHFGFLWEAAVKSAKSLLYRTLINSRFTFEERCTITAEVEAMLNSRPLSPLCPDPNDHRALTPGHFLVEKSLRALP</sequence>
<evidence type="ECO:0000259" key="1">
    <source>
        <dbReference type="Pfam" id="PF09337"/>
    </source>
</evidence>
<name>A0ABM4TNN6_DROSZ</name>
<dbReference type="RefSeq" id="XP_070851582.1">
    <property type="nucleotide sequence ID" value="XM_070995481.1"/>
</dbReference>
<evidence type="ECO:0000313" key="2">
    <source>
        <dbReference type="Proteomes" id="UP001652628"/>
    </source>
</evidence>
<reference evidence="3" key="1">
    <citation type="submission" date="2025-08" db="UniProtKB">
        <authorList>
            <consortium name="RefSeq"/>
        </authorList>
    </citation>
    <scope>IDENTIFICATION</scope>
</reference>
<keyword evidence="2" id="KW-1185">Reference proteome</keyword>
<gene>
    <name evidence="3" type="primary">LOC139352843</name>
</gene>
<feature type="domain" description="Zinc finger H2C2-type histone UAS binding" evidence="1">
    <location>
        <begin position="53"/>
        <end position="86"/>
    </location>
</feature>